<gene>
    <name evidence="4" type="ORF">BCR35DRAFT_352424</name>
</gene>
<dbReference type="InParanoid" id="A0A1Y2FBK9"/>
<dbReference type="STRING" id="106004.A0A1Y2FBK9"/>
<accession>A0A1Y2FBK9</accession>
<evidence type="ECO:0000259" key="3">
    <source>
        <dbReference type="Pfam" id="PF00487"/>
    </source>
</evidence>
<feature type="domain" description="Fatty acid desaturase" evidence="3">
    <location>
        <begin position="105"/>
        <end position="385"/>
    </location>
</feature>
<proteinExistence type="predicted"/>
<feature type="compositionally biased region" description="Basic and acidic residues" evidence="1">
    <location>
        <begin position="21"/>
        <end position="30"/>
    </location>
</feature>
<protein>
    <submittedName>
        <fullName evidence="4">Delta-12-fatty acid desaturase</fullName>
    </submittedName>
</protein>
<dbReference type="GO" id="GO:0006629">
    <property type="term" value="P:lipid metabolic process"/>
    <property type="evidence" value="ECO:0007669"/>
    <property type="project" value="InterPro"/>
</dbReference>
<dbReference type="GO" id="GO:0016491">
    <property type="term" value="F:oxidoreductase activity"/>
    <property type="evidence" value="ECO:0007669"/>
    <property type="project" value="InterPro"/>
</dbReference>
<reference evidence="4 5" key="1">
    <citation type="submission" date="2016-07" db="EMBL/GenBank/DDBJ databases">
        <title>Pervasive Adenine N6-methylation of Active Genes in Fungi.</title>
        <authorList>
            <consortium name="DOE Joint Genome Institute"/>
            <person name="Mondo S.J."/>
            <person name="Dannebaum R.O."/>
            <person name="Kuo R.C."/>
            <person name="Labutti K."/>
            <person name="Haridas S."/>
            <person name="Kuo A."/>
            <person name="Salamov A."/>
            <person name="Ahrendt S.R."/>
            <person name="Lipzen A."/>
            <person name="Sullivan W."/>
            <person name="Andreopoulos W.B."/>
            <person name="Clum A."/>
            <person name="Lindquist E."/>
            <person name="Daum C."/>
            <person name="Ramamoorthy G.K."/>
            <person name="Gryganskyi A."/>
            <person name="Culley D."/>
            <person name="Magnuson J.K."/>
            <person name="James T.Y."/>
            <person name="O'Malley M.A."/>
            <person name="Stajich J.E."/>
            <person name="Spatafora J.W."/>
            <person name="Visel A."/>
            <person name="Grigoriev I.V."/>
        </authorList>
    </citation>
    <scope>NUCLEOTIDE SEQUENCE [LARGE SCALE GENOMIC DNA]</scope>
    <source>
        <strain evidence="4 5">62-1032</strain>
    </source>
</reference>
<keyword evidence="5" id="KW-1185">Reference proteome</keyword>
<comment type="caution">
    <text evidence="4">The sequence shown here is derived from an EMBL/GenBank/DDBJ whole genome shotgun (WGS) entry which is preliminary data.</text>
</comment>
<dbReference type="Proteomes" id="UP000193467">
    <property type="component" value="Unassembled WGS sequence"/>
</dbReference>
<keyword evidence="2" id="KW-1133">Transmembrane helix</keyword>
<organism evidence="4 5">
    <name type="scientific">Leucosporidium creatinivorum</name>
    <dbReference type="NCBI Taxonomy" id="106004"/>
    <lineage>
        <taxon>Eukaryota</taxon>
        <taxon>Fungi</taxon>
        <taxon>Dikarya</taxon>
        <taxon>Basidiomycota</taxon>
        <taxon>Pucciniomycotina</taxon>
        <taxon>Microbotryomycetes</taxon>
        <taxon>Leucosporidiales</taxon>
        <taxon>Leucosporidium</taxon>
    </lineage>
</organism>
<evidence type="ECO:0000313" key="4">
    <source>
        <dbReference type="EMBL" id="ORY81299.1"/>
    </source>
</evidence>
<feature type="region of interest" description="Disordered" evidence="1">
    <location>
        <begin position="1"/>
        <end position="31"/>
    </location>
</feature>
<dbReference type="InterPro" id="IPR012171">
    <property type="entry name" value="Fatty_acid_desaturase"/>
</dbReference>
<dbReference type="InterPro" id="IPR005804">
    <property type="entry name" value="FA_desaturase_dom"/>
</dbReference>
<dbReference type="EMBL" id="MCGR01000023">
    <property type="protein sequence ID" value="ORY81299.1"/>
    <property type="molecule type" value="Genomic_DNA"/>
</dbReference>
<dbReference type="AlphaFoldDB" id="A0A1Y2FBK9"/>
<dbReference type="OrthoDB" id="1461976at2759"/>
<feature type="transmembrane region" description="Helical" evidence="2">
    <location>
        <begin position="106"/>
        <end position="126"/>
    </location>
</feature>
<name>A0A1Y2FBK9_9BASI</name>
<dbReference type="CDD" id="cd03507">
    <property type="entry name" value="Delta12-FADS-like"/>
    <property type="match status" value="1"/>
</dbReference>
<feature type="transmembrane region" description="Helical" evidence="2">
    <location>
        <begin position="267"/>
        <end position="285"/>
    </location>
</feature>
<keyword evidence="2" id="KW-0812">Transmembrane</keyword>
<evidence type="ECO:0000313" key="5">
    <source>
        <dbReference type="Proteomes" id="UP000193467"/>
    </source>
</evidence>
<dbReference type="PANTHER" id="PTHR32100">
    <property type="entry name" value="OMEGA-6 FATTY ACID DESATURASE, CHLOROPLASTIC"/>
    <property type="match status" value="1"/>
</dbReference>
<keyword evidence="2" id="KW-0472">Membrane</keyword>
<evidence type="ECO:0000256" key="1">
    <source>
        <dbReference type="SAM" id="MobiDB-lite"/>
    </source>
</evidence>
<sequence length="435" mass="48567">MDDTATLRQRIAPTSKQAASNDKDPSEELSHGVYPPFKLPRYTMKDLLGAVPAHCFERSAVRSLYYVARDAAMIAGLAFAASWVEAAFGAGGLVKDSTMLKWGCWSVYWMVQGVVFLGVLILGHECGHGAFSTSKRLNNHVGLVLHSFCLVPYYSWKISHARHHAATGHMTREEVFVSASRSEKLGAEGKSPPKSVEVDGEWLDELLEDAPMYRLGKVVLQQLLGWPAYLLTNVTSQPSYPPGTNHFNPDSALFEPRHRTLIHISNAGLLTMVGLLTLLGRYVGFAGVVKFYFVPYLIMNHWFVLITYLQHTDPMLPHYRGGEWTFARGTLCTIDRSVLGFVGTFFLHHISNTHVAHHVSSKIPHYHAAEATVALKAFLGDDYTSTSENVYLSLWRNLRFVEDEGEVLFYKDAYGRTSRKVKLEDSPSDSGVEVD</sequence>
<evidence type="ECO:0000256" key="2">
    <source>
        <dbReference type="SAM" id="Phobius"/>
    </source>
</evidence>
<feature type="transmembrane region" description="Helical" evidence="2">
    <location>
        <begin position="71"/>
        <end position="94"/>
    </location>
</feature>
<dbReference type="Pfam" id="PF00487">
    <property type="entry name" value="FA_desaturase"/>
    <property type="match status" value="1"/>
</dbReference>